<proteinExistence type="predicted"/>
<accession>E9HQC8</accession>
<evidence type="ECO:0000313" key="2">
    <source>
        <dbReference type="Proteomes" id="UP000000305"/>
    </source>
</evidence>
<dbReference type="KEGG" id="dpx:DAPPUDRAFT_116742"/>
<keyword evidence="2" id="KW-1185">Reference proteome</keyword>
<organism evidence="1 2">
    <name type="scientific">Daphnia pulex</name>
    <name type="common">Water flea</name>
    <dbReference type="NCBI Taxonomy" id="6669"/>
    <lineage>
        <taxon>Eukaryota</taxon>
        <taxon>Metazoa</taxon>
        <taxon>Ecdysozoa</taxon>
        <taxon>Arthropoda</taxon>
        <taxon>Crustacea</taxon>
        <taxon>Branchiopoda</taxon>
        <taxon>Diplostraca</taxon>
        <taxon>Cladocera</taxon>
        <taxon>Anomopoda</taxon>
        <taxon>Daphniidae</taxon>
        <taxon>Daphnia</taxon>
    </lineage>
</organism>
<reference evidence="1 2" key="1">
    <citation type="journal article" date="2011" name="Science">
        <title>The ecoresponsive genome of Daphnia pulex.</title>
        <authorList>
            <person name="Colbourne J.K."/>
            <person name="Pfrender M.E."/>
            <person name="Gilbert D."/>
            <person name="Thomas W.K."/>
            <person name="Tucker A."/>
            <person name="Oakley T.H."/>
            <person name="Tokishita S."/>
            <person name="Aerts A."/>
            <person name="Arnold G.J."/>
            <person name="Basu M.K."/>
            <person name="Bauer D.J."/>
            <person name="Caceres C.E."/>
            <person name="Carmel L."/>
            <person name="Casola C."/>
            <person name="Choi J.H."/>
            <person name="Detter J.C."/>
            <person name="Dong Q."/>
            <person name="Dusheyko S."/>
            <person name="Eads B.D."/>
            <person name="Frohlich T."/>
            <person name="Geiler-Samerotte K.A."/>
            <person name="Gerlach D."/>
            <person name="Hatcher P."/>
            <person name="Jogdeo S."/>
            <person name="Krijgsveld J."/>
            <person name="Kriventseva E.V."/>
            <person name="Kultz D."/>
            <person name="Laforsch C."/>
            <person name="Lindquist E."/>
            <person name="Lopez J."/>
            <person name="Manak J.R."/>
            <person name="Muller J."/>
            <person name="Pangilinan J."/>
            <person name="Patwardhan R.P."/>
            <person name="Pitluck S."/>
            <person name="Pritham E.J."/>
            <person name="Rechtsteiner A."/>
            <person name="Rho M."/>
            <person name="Rogozin I.B."/>
            <person name="Sakarya O."/>
            <person name="Salamov A."/>
            <person name="Schaack S."/>
            <person name="Shapiro H."/>
            <person name="Shiga Y."/>
            <person name="Skalitzky C."/>
            <person name="Smith Z."/>
            <person name="Souvorov A."/>
            <person name="Sung W."/>
            <person name="Tang Z."/>
            <person name="Tsuchiya D."/>
            <person name="Tu H."/>
            <person name="Vos H."/>
            <person name="Wang M."/>
            <person name="Wolf Y.I."/>
            <person name="Yamagata H."/>
            <person name="Yamada T."/>
            <person name="Ye Y."/>
            <person name="Shaw J.R."/>
            <person name="Andrews J."/>
            <person name="Crease T.J."/>
            <person name="Tang H."/>
            <person name="Lucas S.M."/>
            <person name="Robertson H.M."/>
            <person name="Bork P."/>
            <person name="Koonin E.V."/>
            <person name="Zdobnov E.M."/>
            <person name="Grigoriev I.V."/>
            <person name="Lynch M."/>
            <person name="Boore J.L."/>
        </authorList>
    </citation>
    <scope>NUCLEOTIDE SEQUENCE [LARGE SCALE GENOMIC DNA]</scope>
</reference>
<evidence type="ECO:0000313" key="1">
    <source>
        <dbReference type="EMBL" id="EFX66033.1"/>
    </source>
</evidence>
<gene>
    <name evidence="1" type="ORF">DAPPUDRAFT_116742</name>
</gene>
<dbReference type="EMBL" id="GL732718">
    <property type="protein sequence ID" value="EFX66033.1"/>
    <property type="molecule type" value="Genomic_DNA"/>
</dbReference>
<dbReference type="HOGENOM" id="CLU_1361659_0_0_1"/>
<sequence length="201" mass="20984">MLSLKVATAAPKKAQIVKGHGSAAAPIQHLLGGSASRRSSSTALITNTLGYSACRPTPTPLASGSPSTAATSQDKIFTIASQRTTTPLAGSGRSVAAPIQHLLSGGSRFSESPIHHPIGACTSQKSPTPLTVCGRSSYSVVQVLPGVGSVRRLPEQRDPSHRSPERLGNQTVLVLNNSPQGDAVLRSMFKINKNFNSLNRK</sequence>
<protein>
    <submittedName>
        <fullName evidence="1">Uncharacterized protein</fullName>
    </submittedName>
</protein>
<dbReference type="InParanoid" id="E9HQC8"/>
<name>E9HQC8_DAPPU</name>
<dbReference type="Proteomes" id="UP000000305">
    <property type="component" value="Unassembled WGS sequence"/>
</dbReference>
<dbReference type="AlphaFoldDB" id="E9HQC8"/>